<gene>
    <name evidence="1" type="ORF">OTK00_001504</name>
</gene>
<evidence type="ECO:0000313" key="2">
    <source>
        <dbReference type="Proteomes" id="UP001164909"/>
    </source>
</evidence>
<dbReference type="Proteomes" id="UP001164909">
    <property type="component" value="Chromosome"/>
</dbReference>
<keyword evidence="2" id="KW-1185">Reference proteome</keyword>
<evidence type="ECO:0000313" key="1">
    <source>
        <dbReference type="EMBL" id="WAM33043.1"/>
    </source>
</evidence>
<accession>A0ABY7BKY0</accession>
<proteinExistence type="predicted"/>
<protein>
    <submittedName>
        <fullName evidence="1">Uncharacterized protein</fullName>
    </submittedName>
</protein>
<organism evidence="1 2">
    <name type="scientific">Caldicellulosiruptor morganii</name>
    <dbReference type="NCBI Taxonomy" id="1387555"/>
    <lineage>
        <taxon>Bacteria</taxon>
        <taxon>Bacillati</taxon>
        <taxon>Bacillota</taxon>
        <taxon>Bacillota incertae sedis</taxon>
        <taxon>Caldicellulosiruptorales</taxon>
        <taxon>Caldicellulosiruptoraceae</taxon>
        <taxon>Caldicellulosiruptor</taxon>
    </lineage>
</organism>
<name>A0ABY7BKY0_9FIRM</name>
<dbReference type="RefSeq" id="WP_045169720.1">
    <property type="nucleotide sequence ID" value="NZ_CP113865.1"/>
</dbReference>
<reference evidence="1" key="1">
    <citation type="submission" date="2022-12" db="EMBL/GenBank/DDBJ databases">
        <authorList>
            <person name="Bing R.G."/>
            <person name="Willard D.J."/>
            <person name="Manesh M.J.H."/>
            <person name="Laemthong T."/>
            <person name="Crosby J.R."/>
            <person name="Kelly R.M."/>
        </authorList>
    </citation>
    <scope>NUCLEOTIDE SEQUENCE</scope>
    <source>
        <strain evidence="1">DSM 8990</strain>
    </source>
</reference>
<dbReference type="EMBL" id="CP113865">
    <property type="protein sequence ID" value="WAM33043.1"/>
    <property type="molecule type" value="Genomic_DNA"/>
</dbReference>
<sequence length="74" mass="8742">MINWENIIFHPIQLVKTELIRLKAEKLKEIEASKIKDIPFLIEVKSWSEVADNKNGNMYVALRFEATKEKKEKI</sequence>